<dbReference type="AlphaFoldDB" id="A0A9D9DZL3"/>
<dbReference type="EMBL" id="JADIMT010000032">
    <property type="protein sequence ID" value="MBO8435748.1"/>
    <property type="molecule type" value="Genomic_DNA"/>
</dbReference>
<dbReference type="Proteomes" id="UP000823615">
    <property type="component" value="Unassembled WGS sequence"/>
</dbReference>
<dbReference type="GO" id="GO:0051536">
    <property type="term" value="F:iron-sulfur cluster binding"/>
    <property type="evidence" value="ECO:0007669"/>
    <property type="project" value="InterPro"/>
</dbReference>
<organism evidence="2 3">
    <name type="scientific">Candidatus Ornithospirochaeta stercoripullorum</name>
    <dbReference type="NCBI Taxonomy" id="2840899"/>
    <lineage>
        <taxon>Bacteria</taxon>
        <taxon>Pseudomonadati</taxon>
        <taxon>Spirochaetota</taxon>
        <taxon>Spirochaetia</taxon>
        <taxon>Spirochaetales</taxon>
        <taxon>Spirochaetaceae</taxon>
        <taxon>Spirochaetaceae incertae sedis</taxon>
        <taxon>Candidatus Ornithospirochaeta</taxon>
    </lineage>
</organism>
<evidence type="ECO:0000313" key="2">
    <source>
        <dbReference type="EMBL" id="MBO8435748.1"/>
    </source>
</evidence>
<reference evidence="2" key="2">
    <citation type="journal article" date="2021" name="PeerJ">
        <title>Extensive microbial diversity within the chicken gut microbiome revealed by metagenomics and culture.</title>
        <authorList>
            <person name="Gilroy R."/>
            <person name="Ravi A."/>
            <person name="Getino M."/>
            <person name="Pursley I."/>
            <person name="Horton D.L."/>
            <person name="Alikhan N.F."/>
            <person name="Baker D."/>
            <person name="Gharbi K."/>
            <person name="Hall N."/>
            <person name="Watson M."/>
            <person name="Adriaenssens E.M."/>
            <person name="Foster-Nyarko E."/>
            <person name="Jarju S."/>
            <person name="Secka A."/>
            <person name="Antonio M."/>
            <person name="Oren A."/>
            <person name="Chaudhuri R.R."/>
            <person name="La Ragione R."/>
            <person name="Hildebrand F."/>
            <person name="Pallen M.J."/>
        </authorList>
    </citation>
    <scope>NUCLEOTIDE SEQUENCE</scope>
    <source>
        <strain evidence="2">7293</strain>
    </source>
</reference>
<reference evidence="2" key="1">
    <citation type="submission" date="2020-10" db="EMBL/GenBank/DDBJ databases">
        <authorList>
            <person name="Gilroy R."/>
        </authorList>
    </citation>
    <scope>NUCLEOTIDE SEQUENCE</scope>
    <source>
        <strain evidence="2">7293</strain>
    </source>
</reference>
<name>A0A9D9DZL3_9SPIO</name>
<dbReference type="SUPFAM" id="SSF102114">
    <property type="entry name" value="Radical SAM enzymes"/>
    <property type="match status" value="1"/>
</dbReference>
<proteinExistence type="predicted"/>
<gene>
    <name evidence="2" type="ORF">IAA97_02055</name>
</gene>
<accession>A0A9D9DZL3</accession>
<evidence type="ECO:0000259" key="1">
    <source>
        <dbReference type="SMART" id="SM00729"/>
    </source>
</evidence>
<feature type="domain" description="Elp3/MiaA/NifB-like radical SAM core" evidence="1">
    <location>
        <begin position="16"/>
        <end position="213"/>
    </location>
</feature>
<sequence>MSSLVRYSTIETGLKREFLLLQGTGCRWRKCTFCDYWEDVSEDPFSVNKDILDKVTGKFSTLDIINSGSAVEFDDRTIALIEETVKEKSIKDLWFEAHWIYRKELESFSRNFSCNVHYRTGVESFNPDLRIRWNKGIGRNVTPQDIRTYFEGVCLLVGMEGQSEKDIMESVEIAERYFTYYSVNLFCPNTSKEKRNDALAKLFIDKLAPIIAKSEKAEILIENTDLGVG</sequence>
<dbReference type="SMART" id="SM00729">
    <property type="entry name" value="Elp3"/>
    <property type="match status" value="1"/>
</dbReference>
<dbReference type="GO" id="GO:0003824">
    <property type="term" value="F:catalytic activity"/>
    <property type="evidence" value="ECO:0007669"/>
    <property type="project" value="InterPro"/>
</dbReference>
<protein>
    <submittedName>
        <fullName evidence="2">Radical SAM protein</fullName>
    </submittedName>
</protein>
<dbReference type="InterPro" id="IPR058240">
    <property type="entry name" value="rSAM_sf"/>
</dbReference>
<evidence type="ECO:0000313" key="3">
    <source>
        <dbReference type="Proteomes" id="UP000823615"/>
    </source>
</evidence>
<comment type="caution">
    <text evidence="2">The sequence shown here is derived from an EMBL/GenBank/DDBJ whole genome shotgun (WGS) entry which is preliminary data.</text>
</comment>
<dbReference type="InterPro" id="IPR006638">
    <property type="entry name" value="Elp3/MiaA/NifB-like_rSAM"/>
</dbReference>